<dbReference type="PANTHER" id="PTHR43374">
    <property type="entry name" value="FLAVIN PRENYLTRANSFERASE"/>
    <property type="match status" value="1"/>
</dbReference>
<dbReference type="Pfam" id="PF04082">
    <property type="entry name" value="Fungal_trans"/>
    <property type="match status" value="1"/>
</dbReference>
<feature type="domain" description="Zn(2)-C6 fungal-type" evidence="7">
    <location>
        <begin position="52"/>
        <end position="83"/>
    </location>
</feature>
<dbReference type="HOGENOM" id="CLU_014095_0_0_1"/>
<evidence type="ECO:0000256" key="3">
    <source>
        <dbReference type="ARBA" id="ARBA00023125"/>
    </source>
</evidence>
<feature type="compositionally biased region" description="Polar residues" evidence="6">
    <location>
        <begin position="1"/>
        <end position="10"/>
    </location>
</feature>
<evidence type="ECO:0000256" key="2">
    <source>
        <dbReference type="ARBA" id="ARBA00023015"/>
    </source>
</evidence>
<feature type="region of interest" description="Disordered" evidence="6">
    <location>
        <begin position="1"/>
        <end position="33"/>
    </location>
</feature>
<gene>
    <name evidence="8" type="ORF">HMPREF1541_08621</name>
</gene>
<dbReference type="GO" id="GO:0000981">
    <property type="term" value="F:DNA-binding transcription factor activity, RNA polymerase II-specific"/>
    <property type="evidence" value="ECO:0007669"/>
    <property type="project" value="InterPro"/>
</dbReference>
<dbReference type="InParanoid" id="W2RKT6"/>
<keyword evidence="1" id="KW-0479">Metal-binding</keyword>
<dbReference type="CDD" id="cd12148">
    <property type="entry name" value="fungal_TF_MHR"/>
    <property type="match status" value="1"/>
</dbReference>
<dbReference type="InterPro" id="IPR036864">
    <property type="entry name" value="Zn2-C6_fun-type_DNA-bd_sf"/>
</dbReference>
<sequence>MPSTPATGPSSGHPDYPEDASFEPNGDGRVEMAQDDVDAIIRNKRKVRDPKACYACHRRKVKCNRELPCDSCVKRDHPELCSYERPTKKRRIAMTTQFPRDGSEGTDVKDLGLQSGPNVTVPKEQWERVNRELQRLREQLSTGATQADADAEAGAKDGTIEDGPAAADEGEGIHAPSNQMGTMHLGSRSVLAYMMGLGRDQSTQDSAVSLLNDNILPKLGLDNDSVTYPFVDLWSTDNSIKDIDGLCSAIPSDELCKQFFATYRDVACTMYPVVPECDTFEATLNYMLANRAKAAREATPLDPNSPMGISLGYLALVFAVLVSGAQCSSISSKERELTSQVYICCSYQALRMGNFLTHPSLETIQALLVITNVLSYNMNPGVAYIFLGLVVRMAFSMGLQINQSGFSDHENWLRRRTWWAIAWQDSHFCVSYDRPSASCLCSPDIPYSPGSAPDDRNYAETMYNVIRLTQELVRERTLKPNKRTSWVQIQRYRDEVIEIISDATPHLRERTACGNDTCKHIERLALKLHTSYMIGELCRPALKEGGDETTPTTTPAGSPGSQGQRRKGSRPASRSPPVDPDLPQRLRQDCLRGLEGTITAYVELSELSQFAARSWIAVQRVISAAFLLGTLPEANQEPRIINVLRELEKSIAARISEDPGFDGLRAANSSSAEPAPELESIWARSVTKSLHALQNLNAALASHKAQSAKVGQAAMGVRGMYMDGESMRMATDAGATMPRSRPHMQPSFTPSRSGIATQGIKQEAYSPTVGAAIMMPHTIGSTSVGNNTNGAWDYGRLGERAQGYIQRPVWQ</sequence>
<evidence type="ECO:0000313" key="9">
    <source>
        <dbReference type="Proteomes" id="UP000030752"/>
    </source>
</evidence>
<evidence type="ECO:0000313" key="8">
    <source>
        <dbReference type="EMBL" id="ETN36344.1"/>
    </source>
</evidence>
<dbReference type="AlphaFoldDB" id="W2RKT6"/>
<dbReference type="SMART" id="SM00906">
    <property type="entry name" value="Fungal_trans"/>
    <property type="match status" value="1"/>
</dbReference>
<feature type="region of interest" description="Disordered" evidence="6">
    <location>
        <begin position="98"/>
        <end position="119"/>
    </location>
</feature>
<dbReference type="Proteomes" id="UP000030752">
    <property type="component" value="Unassembled WGS sequence"/>
</dbReference>
<organism evidence="8 9">
    <name type="scientific">Cyphellophora europaea (strain CBS 101466)</name>
    <name type="common">Phialophora europaea</name>
    <dbReference type="NCBI Taxonomy" id="1220924"/>
    <lineage>
        <taxon>Eukaryota</taxon>
        <taxon>Fungi</taxon>
        <taxon>Dikarya</taxon>
        <taxon>Ascomycota</taxon>
        <taxon>Pezizomycotina</taxon>
        <taxon>Eurotiomycetes</taxon>
        <taxon>Chaetothyriomycetidae</taxon>
        <taxon>Chaetothyriales</taxon>
        <taxon>Cyphellophoraceae</taxon>
        <taxon>Cyphellophora</taxon>
    </lineage>
</organism>
<dbReference type="GeneID" id="19975960"/>
<dbReference type="InterPro" id="IPR004507">
    <property type="entry name" value="UbiX-like"/>
</dbReference>
<dbReference type="InterPro" id="IPR007219">
    <property type="entry name" value="XnlR_reg_dom"/>
</dbReference>
<dbReference type="PROSITE" id="PS50048">
    <property type="entry name" value="ZN2_CY6_FUNGAL_2"/>
    <property type="match status" value="1"/>
</dbReference>
<proteinExistence type="predicted"/>
<dbReference type="eggNOG" id="ENOG502SIWN">
    <property type="taxonomic scope" value="Eukaryota"/>
</dbReference>
<keyword evidence="9" id="KW-1185">Reference proteome</keyword>
<keyword evidence="5" id="KW-0539">Nucleus</keyword>
<dbReference type="STRING" id="1220924.W2RKT6"/>
<evidence type="ECO:0000259" key="7">
    <source>
        <dbReference type="PROSITE" id="PS50048"/>
    </source>
</evidence>
<feature type="region of interest" description="Disordered" evidence="6">
    <location>
        <begin position="735"/>
        <end position="754"/>
    </location>
</feature>
<dbReference type="EMBL" id="KB822725">
    <property type="protein sequence ID" value="ETN36344.1"/>
    <property type="molecule type" value="Genomic_DNA"/>
</dbReference>
<reference evidence="8 9" key="1">
    <citation type="submission" date="2013-03" db="EMBL/GenBank/DDBJ databases">
        <title>The Genome Sequence of Phialophora europaea CBS 101466.</title>
        <authorList>
            <consortium name="The Broad Institute Genomics Platform"/>
            <person name="Cuomo C."/>
            <person name="de Hoog S."/>
            <person name="Gorbushina A."/>
            <person name="Walker B."/>
            <person name="Young S.K."/>
            <person name="Zeng Q."/>
            <person name="Gargeya S."/>
            <person name="Fitzgerald M."/>
            <person name="Haas B."/>
            <person name="Abouelleil A."/>
            <person name="Allen A.W."/>
            <person name="Alvarado L."/>
            <person name="Arachchi H.M."/>
            <person name="Berlin A.M."/>
            <person name="Chapman S.B."/>
            <person name="Gainer-Dewar J."/>
            <person name="Goldberg J."/>
            <person name="Griggs A."/>
            <person name="Gujja S."/>
            <person name="Hansen M."/>
            <person name="Howarth C."/>
            <person name="Imamovic A."/>
            <person name="Ireland A."/>
            <person name="Larimer J."/>
            <person name="McCowan C."/>
            <person name="Murphy C."/>
            <person name="Pearson M."/>
            <person name="Poon T.W."/>
            <person name="Priest M."/>
            <person name="Roberts A."/>
            <person name="Saif S."/>
            <person name="Shea T."/>
            <person name="Sisk P."/>
            <person name="Sykes S."/>
            <person name="Wortman J."/>
            <person name="Nusbaum C."/>
            <person name="Birren B."/>
        </authorList>
    </citation>
    <scope>NUCLEOTIDE SEQUENCE [LARGE SCALE GENOMIC DNA]</scope>
    <source>
        <strain evidence="8 9">CBS 101466</strain>
    </source>
</reference>
<dbReference type="GO" id="GO:0003677">
    <property type="term" value="F:DNA binding"/>
    <property type="evidence" value="ECO:0007669"/>
    <property type="project" value="UniProtKB-KW"/>
</dbReference>
<dbReference type="Pfam" id="PF00172">
    <property type="entry name" value="Zn_clus"/>
    <property type="match status" value="1"/>
</dbReference>
<dbReference type="SMART" id="SM00066">
    <property type="entry name" value="GAL4"/>
    <property type="match status" value="1"/>
</dbReference>
<dbReference type="CDD" id="cd00067">
    <property type="entry name" value="GAL4"/>
    <property type="match status" value="1"/>
</dbReference>
<accession>W2RKT6</accession>
<protein>
    <recommendedName>
        <fullName evidence="7">Zn(2)-C6 fungal-type domain-containing protein</fullName>
    </recommendedName>
</protein>
<evidence type="ECO:0000256" key="4">
    <source>
        <dbReference type="ARBA" id="ARBA00023163"/>
    </source>
</evidence>
<dbReference type="PANTHER" id="PTHR43374:SF1">
    <property type="entry name" value="FLAVIN PRENYLTRANSFERASE PAD1, MITOCHONDRIAL"/>
    <property type="match status" value="1"/>
</dbReference>
<feature type="region of interest" description="Disordered" evidence="6">
    <location>
        <begin position="543"/>
        <end position="584"/>
    </location>
</feature>
<keyword evidence="4" id="KW-0804">Transcription</keyword>
<dbReference type="VEuPathDB" id="FungiDB:HMPREF1541_08621"/>
<evidence type="ECO:0000256" key="6">
    <source>
        <dbReference type="SAM" id="MobiDB-lite"/>
    </source>
</evidence>
<dbReference type="OrthoDB" id="1747771at2759"/>
<dbReference type="InterPro" id="IPR001138">
    <property type="entry name" value="Zn2Cys6_DnaBD"/>
</dbReference>
<evidence type="ECO:0000256" key="1">
    <source>
        <dbReference type="ARBA" id="ARBA00022723"/>
    </source>
</evidence>
<feature type="compositionally biased region" description="Basic and acidic residues" evidence="6">
    <location>
        <begin position="101"/>
        <end position="110"/>
    </location>
</feature>
<feature type="region of interest" description="Disordered" evidence="6">
    <location>
        <begin position="140"/>
        <end position="182"/>
    </location>
</feature>
<dbReference type="GO" id="GO:0008270">
    <property type="term" value="F:zinc ion binding"/>
    <property type="evidence" value="ECO:0007669"/>
    <property type="project" value="InterPro"/>
</dbReference>
<dbReference type="SUPFAM" id="SSF57701">
    <property type="entry name" value="Zn2/Cys6 DNA-binding domain"/>
    <property type="match status" value="1"/>
</dbReference>
<dbReference type="PROSITE" id="PS00463">
    <property type="entry name" value="ZN2_CY6_FUNGAL_1"/>
    <property type="match status" value="1"/>
</dbReference>
<evidence type="ECO:0000256" key="5">
    <source>
        <dbReference type="ARBA" id="ARBA00023242"/>
    </source>
</evidence>
<dbReference type="Gene3D" id="4.10.240.10">
    <property type="entry name" value="Zn(2)-C6 fungal-type DNA-binding domain"/>
    <property type="match status" value="1"/>
</dbReference>
<keyword evidence="3" id="KW-0238">DNA-binding</keyword>
<dbReference type="RefSeq" id="XP_008721162.1">
    <property type="nucleotide sequence ID" value="XM_008722940.1"/>
</dbReference>
<dbReference type="GO" id="GO:0006351">
    <property type="term" value="P:DNA-templated transcription"/>
    <property type="evidence" value="ECO:0007669"/>
    <property type="project" value="InterPro"/>
</dbReference>
<keyword evidence="2" id="KW-0805">Transcription regulation</keyword>
<name>W2RKT6_CYPE1</name>
<dbReference type="GO" id="GO:0016831">
    <property type="term" value="F:carboxy-lyase activity"/>
    <property type="evidence" value="ECO:0007669"/>
    <property type="project" value="TreeGrafter"/>
</dbReference>